<gene>
    <name evidence="1" type="ORF">DS837_30705</name>
</gene>
<evidence type="ECO:0000313" key="2">
    <source>
        <dbReference type="Proteomes" id="UP000476837"/>
    </source>
</evidence>
<accession>A0A6L3ARG1</accession>
<dbReference type="AlphaFoldDB" id="A0A6L3ARG1"/>
<sequence length="62" mass="7092">MPATRWTSQGRILLECDKEAEEAAHKGHTRPIRRREARAWRIILKGKAGKLNRKLGIMKADA</sequence>
<protein>
    <submittedName>
        <fullName evidence="1">Uncharacterized protein</fullName>
    </submittedName>
</protein>
<evidence type="ECO:0000313" key="1">
    <source>
        <dbReference type="EMBL" id="KAA0676531.1"/>
    </source>
</evidence>
<organism evidence="1 2">
    <name type="scientific">Azospirillum brasilense</name>
    <dbReference type="NCBI Taxonomy" id="192"/>
    <lineage>
        <taxon>Bacteria</taxon>
        <taxon>Pseudomonadati</taxon>
        <taxon>Pseudomonadota</taxon>
        <taxon>Alphaproteobacteria</taxon>
        <taxon>Rhodospirillales</taxon>
        <taxon>Azospirillaceae</taxon>
        <taxon>Azospirillum</taxon>
    </lineage>
</organism>
<reference evidence="1 2" key="1">
    <citation type="submission" date="2018-07" db="EMBL/GenBank/DDBJ databases">
        <title>Genome sequence of Roseomonas fauriae ATCC 49958.</title>
        <authorList>
            <person name="Sant'Anna F.H."/>
            <person name="Baldani J.I."/>
            <person name="Zilli J.E."/>
            <person name="Reis V.M."/>
            <person name="Hartmann A."/>
            <person name="Cruz L."/>
            <person name="de Souza E.M."/>
            <person name="de Oliveira Pedrosa F."/>
            <person name="Passaglia L.M.P."/>
        </authorList>
    </citation>
    <scope>NUCLEOTIDE SEQUENCE [LARGE SCALE GENOMIC DNA]</scope>
    <source>
        <strain evidence="1 2">ATCC 49958</strain>
    </source>
</reference>
<comment type="caution">
    <text evidence="1">The sequence shown here is derived from an EMBL/GenBank/DDBJ whole genome shotgun (WGS) entry which is preliminary data.</text>
</comment>
<proteinExistence type="predicted"/>
<dbReference type="Proteomes" id="UP000476837">
    <property type="component" value="Unassembled WGS sequence"/>
</dbReference>
<dbReference type="EMBL" id="QOKV01000044">
    <property type="protein sequence ID" value="KAA0676531.1"/>
    <property type="molecule type" value="Genomic_DNA"/>
</dbReference>
<name>A0A6L3ARG1_AZOBR</name>